<feature type="domain" description="CRIB" evidence="3">
    <location>
        <begin position="93"/>
        <end position="106"/>
    </location>
</feature>
<dbReference type="InterPro" id="IPR008936">
    <property type="entry name" value="Rho_GTPase_activation_prot"/>
</dbReference>
<feature type="region of interest" description="Disordered" evidence="2">
    <location>
        <begin position="336"/>
        <end position="363"/>
    </location>
</feature>
<reference evidence="5" key="1">
    <citation type="submission" date="2020-07" db="EMBL/GenBank/DDBJ databases">
        <title>Ethylene signaling mediates host invasion by parasitic plants.</title>
        <authorList>
            <person name="Yoshida S."/>
        </authorList>
    </citation>
    <scope>NUCLEOTIDE SEQUENCE</scope>
    <source>
        <strain evidence="5">Okayama</strain>
    </source>
</reference>
<dbReference type="GO" id="GO:0007165">
    <property type="term" value="P:signal transduction"/>
    <property type="evidence" value="ECO:0007669"/>
    <property type="project" value="InterPro"/>
</dbReference>
<dbReference type="InterPro" id="IPR000198">
    <property type="entry name" value="RhoGAP_dom"/>
</dbReference>
<dbReference type="PANTHER" id="PTHR23177">
    <property type="entry name" value="MKIAA1688 PROTEIN"/>
    <property type="match status" value="1"/>
</dbReference>
<evidence type="ECO:0000313" key="5">
    <source>
        <dbReference type="EMBL" id="GFP88179.1"/>
    </source>
</evidence>
<dbReference type="InterPro" id="IPR000095">
    <property type="entry name" value="CRIB_dom"/>
</dbReference>
<comment type="caution">
    <text evidence="5">The sequence shown here is derived from an EMBL/GenBank/DDBJ whole genome shotgun (WGS) entry which is preliminary data.</text>
</comment>
<gene>
    <name evidence="5" type="ORF">PHJA_000961600</name>
</gene>
<evidence type="ECO:0000256" key="2">
    <source>
        <dbReference type="SAM" id="MobiDB-lite"/>
    </source>
</evidence>
<dbReference type="FunFam" id="1.10.555.10:FF:000046">
    <property type="entry name" value="Rho GTPase-activating protein 5"/>
    <property type="match status" value="1"/>
</dbReference>
<dbReference type="GO" id="GO:0005096">
    <property type="term" value="F:GTPase activator activity"/>
    <property type="evidence" value="ECO:0007669"/>
    <property type="project" value="UniProtKB-KW"/>
</dbReference>
<feature type="compositionally biased region" description="Acidic residues" evidence="2">
    <location>
        <begin position="13"/>
        <end position="38"/>
    </location>
</feature>
<dbReference type="EMBL" id="BMAC01000164">
    <property type="protein sequence ID" value="GFP88179.1"/>
    <property type="molecule type" value="Genomic_DNA"/>
</dbReference>
<dbReference type="Proteomes" id="UP000653305">
    <property type="component" value="Unassembled WGS sequence"/>
</dbReference>
<evidence type="ECO:0000259" key="4">
    <source>
        <dbReference type="PROSITE" id="PS50238"/>
    </source>
</evidence>
<evidence type="ECO:0000313" key="6">
    <source>
        <dbReference type="Proteomes" id="UP000653305"/>
    </source>
</evidence>
<name>A0A830BQU0_9LAMI</name>
<dbReference type="CDD" id="cd00159">
    <property type="entry name" value="RhoGAP"/>
    <property type="match status" value="1"/>
</dbReference>
<feature type="region of interest" description="Disordered" evidence="2">
    <location>
        <begin position="1"/>
        <end position="42"/>
    </location>
</feature>
<evidence type="ECO:0000256" key="1">
    <source>
        <dbReference type="ARBA" id="ARBA00022468"/>
    </source>
</evidence>
<dbReference type="AlphaFoldDB" id="A0A830BQU0"/>
<keyword evidence="6" id="KW-1185">Reference proteome</keyword>
<dbReference type="CDD" id="cd00132">
    <property type="entry name" value="CRIB"/>
    <property type="match status" value="1"/>
</dbReference>
<dbReference type="PROSITE" id="PS50108">
    <property type="entry name" value="CRIB"/>
    <property type="match status" value="1"/>
</dbReference>
<dbReference type="SUPFAM" id="SSF48350">
    <property type="entry name" value="GTPase activation domain, GAP"/>
    <property type="match status" value="1"/>
</dbReference>
<dbReference type="Pfam" id="PF00620">
    <property type="entry name" value="RhoGAP"/>
    <property type="match status" value="1"/>
</dbReference>
<accession>A0A830BQU0</accession>
<dbReference type="PROSITE" id="PS50238">
    <property type="entry name" value="RHOGAP"/>
    <property type="match status" value="1"/>
</dbReference>
<proteinExistence type="predicted"/>
<dbReference type="Gene3D" id="1.10.555.10">
    <property type="entry name" value="Rho GTPase activation protein"/>
    <property type="match status" value="1"/>
</dbReference>
<sequence>MPLVTSSPHSPLDEEDEEEEEDEDEGYFGDFNSDDDENPAATPFLSPARNARNGKVSNNQSQFSVLAVVAAALRKSLVTCSVEADDVASDVDIGWPTDVRHVSHVTFDRFDGFLGLPVELQPDVPRKPPSASASVFGVSAQSMQCSYDHRGNSVPTILLRVQNRLYSEGGLEAEGIFRINAENSQEENVRNQLNKGDVPHGIDVHCLSGLIKAWFRELPSGVLDCLTPEQVMHCNSEEECSVLVKLLPPTEAALLDWAVNLMADVVQHEHHNKMNARNIAMVFAPNMTQMADPLTALIHAVQVMNFLKTLIMKTLREREESSATTLFTECNDSFENIEDESPPSKVPNEQSFHDCLSNKDPDTSANLLRSSTLERLESDNNDNSLSIRSKSDCGEKYECALGGASPGIRKRRTLEHSFKDDYDKMEGEEGILNRISLRKGMQKLRRHPVFQLSKTVKRCN</sequence>
<dbReference type="SMART" id="SM00285">
    <property type="entry name" value="PBD"/>
    <property type="match status" value="1"/>
</dbReference>
<keyword evidence="1" id="KW-0343">GTPase activation</keyword>
<feature type="domain" description="Rho-GAP" evidence="4">
    <location>
        <begin position="141"/>
        <end position="319"/>
    </location>
</feature>
<protein>
    <submittedName>
        <fullName evidence="5">Rho GTPase-activating protein 3</fullName>
    </submittedName>
</protein>
<dbReference type="SMART" id="SM00324">
    <property type="entry name" value="RhoGAP"/>
    <property type="match status" value="1"/>
</dbReference>
<evidence type="ECO:0000259" key="3">
    <source>
        <dbReference type="PROSITE" id="PS50108"/>
    </source>
</evidence>
<organism evidence="5 6">
    <name type="scientific">Phtheirospermum japonicum</name>
    <dbReference type="NCBI Taxonomy" id="374723"/>
    <lineage>
        <taxon>Eukaryota</taxon>
        <taxon>Viridiplantae</taxon>
        <taxon>Streptophyta</taxon>
        <taxon>Embryophyta</taxon>
        <taxon>Tracheophyta</taxon>
        <taxon>Spermatophyta</taxon>
        <taxon>Magnoliopsida</taxon>
        <taxon>eudicotyledons</taxon>
        <taxon>Gunneridae</taxon>
        <taxon>Pentapetalae</taxon>
        <taxon>asterids</taxon>
        <taxon>lamiids</taxon>
        <taxon>Lamiales</taxon>
        <taxon>Orobanchaceae</taxon>
        <taxon>Orobanchaceae incertae sedis</taxon>
        <taxon>Phtheirospermum</taxon>
    </lineage>
</organism>
<dbReference type="InterPro" id="IPR044785">
    <property type="entry name" value="RopGAP1-5"/>
</dbReference>
<dbReference type="PANTHER" id="PTHR23177:SF35">
    <property type="entry name" value="RHO GTPASE-ACTIVATING PROTEIN GACA"/>
    <property type="match status" value="1"/>
</dbReference>
<dbReference type="OrthoDB" id="185175at2759"/>